<evidence type="ECO:0000313" key="10">
    <source>
        <dbReference type="EMBL" id="TWB69194.1"/>
    </source>
</evidence>
<dbReference type="GO" id="GO:0031071">
    <property type="term" value="F:cysteine desulfurase activity"/>
    <property type="evidence" value="ECO:0007669"/>
    <property type="project" value="UniProtKB-UniRule"/>
</dbReference>
<proteinExistence type="inferred from homology"/>
<dbReference type="GO" id="GO:0006534">
    <property type="term" value="P:cysteine metabolic process"/>
    <property type="evidence" value="ECO:0007669"/>
    <property type="project" value="UniProtKB-UniRule"/>
</dbReference>
<dbReference type="Gene3D" id="3.40.640.10">
    <property type="entry name" value="Type I PLP-dependent aspartate aminotransferase-like (Major domain)"/>
    <property type="match status" value="1"/>
</dbReference>
<feature type="domain" description="Aminotransferase class V" evidence="9">
    <location>
        <begin position="31"/>
        <end position="400"/>
    </location>
</feature>
<comment type="similarity">
    <text evidence="2 8">Belongs to the class-V pyridoxal-phosphate-dependent aminotransferase family. Csd subfamily.</text>
</comment>
<evidence type="ECO:0000256" key="5">
    <source>
        <dbReference type="ARBA" id="ARBA00022898"/>
    </source>
</evidence>
<dbReference type="EC" id="2.8.1.7" evidence="3 8"/>
<evidence type="ECO:0000256" key="3">
    <source>
        <dbReference type="ARBA" id="ARBA00012239"/>
    </source>
</evidence>
<dbReference type="CDD" id="cd06453">
    <property type="entry name" value="SufS_like"/>
    <property type="match status" value="1"/>
</dbReference>
<dbReference type="PANTHER" id="PTHR43586:SF8">
    <property type="entry name" value="CYSTEINE DESULFURASE 1, CHLOROPLASTIC"/>
    <property type="match status" value="1"/>
</dbReference>
<reference evidence="10 11" key="1">
    <citation type="submission" date="2019-06" db="EMBL/GenBank/DDBJ databases">
        <title>Genomic Encyclopedia of Type Strains, Phase IV (KMG-V): Genome sequencing to study the core and pangenomes of soil and plant-associated prokaryotes.</title>
        <authorList>
            <person name="Whitman W."/>
        </authorList>
    </citation>
    <scope>NUCLEOTIDE SEQUENCE [LARGE SCALE GENOMIC DNA]</scope>
    <source>
        <strain evidence="10 11">BR 12005</strain>
    </source>
</reference>
<evidence type="ECO:0000313" key="11">
    <source>
        <dbReference type="Proteomes" id="UP000320516"/>
    </source>
</evidence>
<dbReference type="Gene3D" id="3.90.1150.10">
    <property type="entry name" value="Aspartate Aminotransferase, domain 1"/>
    <property type="match status" value="1"/>
</dbReference>
<dbReference type="InterPro" id="IPR015422">
    <property type="entry name" value="PyrdxlP-dep_Trfase_small"/>
</dbReference>
<gene>
    <name evidence="10" type="ORF">FBZ87_10934</name>
</gene>
<comment type="cofactor">
    <cofactor evidence="1 7">
        <name>pyridoxal 5'-phosphate</name>
        <dbReference type="ChEBI" id="CHEBI:597326"/>
    </cofactor>
</comment>
<evidence type="ECO:0000256" key="2">
    <source>
        <dbReference type="ARBA" id="ARBA00010447"/>
    </source>
</evidence>
<accession>A0A560JII6</accession>
<evidence type="ECO:0000259" key="9">
    <source>
        <dbReference type="Pfam" id="PF00266"/>
    </source>
</evidence>
<dbReference type="Pfam" id="PF00266">
    <property type="entry name" value="Aminotran_5"/>
    <property type="match status" value="1"/>
</dbReference>
<dbReference type="InterPro" id="IPR000192">
    <property type="entry name" value="Aminotrans_V_dom"/>
</dbReference>
<evidence type="ECO:0000256" key="7">
    <source>
        <dbReference type="RuleBase" id="RU004504"/>
    </source>
</evidence>
<dbReference type="SUPFAM" id="SSF53383">
    <property type="entry name" value="PLP-dependent transferases"/>
    <property type="match status" value="1"/>
</dbReference>
<dbReference type="InterPro" id="IPR020578">
    <property type="entry name" value="Aminotrans_V_PyrdxlP_BS"/>
</dbReference>
<dbReference type="InterPro" id="IPR015424">
    <property type="entry name" value="PyrdxlP-dep_Trfase"/>
</dbReference>
<dbReference type="NCBIfam" id="TIGR01979">
    <property type="entry name" value="sufS"/>
    <property type="match status" value="1"/>
</dbReference>
<evidence type="ECO:0000256" key="4">
    <source>
        <dbReference type="ARBA" id="ARBA00022679"/>
    </source>
</evidence>
<dbReference type="RefSeq" id="WP_145612777.1">
    <property type="nucleotide sequence ID" value="NZ_VITV01000009.1"/>
</dbReference>
<dbReference type="AlphaFoldDB" id="A0A560JII6"/>
<comment type="caution">
    <text evidence="10">The sequence shown here is derived from an EMBL/GenBank/DDBJ whole genome shotgun (WGS) entry which is preliminary data.</text>
</comment>
<comment type="catalytic activity">
    <reaction evidence="6 8">
        <text>(sulfur carrier)-H + L-cysteine = (sulfur carrier)-SH + L-alanine</text>
        <dbReference type="Rhea" id="RHEA:43892"/>
        <dbReference type="Rhea" id="RHEA-COMP:14737"/>
        <dbReference type="Rhea" id="RHEA-COMP:14739"/>
        <dbReference type="ChEBI" id="CHEBI:29917"/>
        <dbReference type="ChEBI" id="CHEBI:35235"/>
        <dbReference type="ChEBI" id="CHEBI:57972"/>
        <dbReference type="ChEBI" id="CHEBI:64428"/>
        <dbReference type="EC" id="2.8.1.7"/>
    </reaction>
</comment>
<dbReference type="EMBL" id="VITV01000009">
    <property type="protein sequence ID" value="TWB69194.1"/>
    <property type="molecule type" value="Genomic_DNA"/>
</dbReference>
<dbReference type="InterPro" id="IPR015421">
    <property type="entry name" value="PyrdxlP-dep_Trfase_major"/>
</dbReference>
<evidence type="ECO:0000256" key="1">
    <source>
        <dbReference type="ARBA" id="ARBA00001933"/>
    </source>
</evidence>
<comment type="function">
    <text evidence="8">Catalyzes the removal of elemental sulfur and selenium atoms from L-cysteine, L-cystine, L-selenocysteine, and L-selenocystine to produce L-alanine.</text>
</comment>
<organism evidence="10 11">
    <name type="scientific">Nitrospirillum amazonense</name>
    <dbReference type="NCBI Taxonomy" id="28077"/>
    <lineage>
        <taxon>Bacteria</taxon>
        <taxon>Pseudomonadati</taxon>
        <taxon>Pseudomonadota</taxon>
        <taxon>Alphaproteobacteria</taxon>
        <taxon>Rhodospirillales</taxon>
        <taxon>Azospirillaceae</taxon>
        <taxon>Nitrospirillum</taxon>
    </lineage>
</organism>
<keyword evidence="4 8" id="KW-0808">Transferase</keyword>
<name>A0A560JII6_9PROT</name>
<dbReference type="Proteomes" id="UP000320516">
    <property type="component" value="Unassembled WGS sequence"/>
</dbReference>
<evidence type="ECO:0000256" key="6">
    <source>
        <dbReference type="ARBA" id="ARBA00050776"/>
    </source>
</evidence>
<protein>
    <recommendedName>
        <fullName evidence="3 8">Cysteine desulfurase</fullName>
        <ecNumber evidence="3 8">2.8.1.7</ecNumber>
    </recommendedName>
</protein>
<sequence>MDGTVTTPYDVDRLRADFPILSLEVEGGPLVYLDNAASAQKPRVVVERMTQAIYAEYANVHRGSHTLANRATDGFERARDSVRAFLNAGSAEEIVFTKSATEAINLVAHAFGEAVIQPGDEIVLSVMEHHANIIPWHFLRERHGAVLKWVDVDDEGGLALEAVERAMTPRTRLVAITHMSNVLGTVTPLRDIVRLAHGRGIPVLADGTQGAVHLGVDVRDLDVDFYVLTGHKLYGPTGVGALYGKAAWLRRLPPVLGGGEMVRQVTRDTVTYADPPHRFEAGTPPIVEAIGLGAALDYLRGVGPAAIAAHEAGLLAYAQGRLAAIPSLRLIGTAAEKGPIVAFTLGGAHPLDVATILDGFGVAVRAGTHCAQPLLARFGVTATCRASFALYNTPAEIDRLADALLAARDMLA</sequence>
<dbReference type="PROSITE" id="PS00595">
    <property type="entry name" value="AA_TRANSFER_CLASS_5"/>
    <property type="match status" value="1"/>
</dbReference>
<keyword evidence="5 8" id="KW-0663">Pyridoxal phosphate</keyword>
<dbReference type="InterPro" id="IPR010970">
    <property type="entry name" value="Cys_dSase_SufS"/>
</dbReference>
<evidence type="ECO:0000256" key="8">
    <source>
        <dbReference type="RuleBase" id="RU004506"/>
    </source>
</evidence>
<dbReference type="PANTHER" id="PTHR43586">
    <property type="entry name" value="CYSTEINE DESULFURASE"/>
    <property type="match status" value="1"/>
</dbReference>
<dbReference type="GO" id="GO:0030170">
    <property type="term" value="F:pyridoxal phosphate binding"/>
    <property type="evidence" value="ECO:0007669"/>
    <property type="project" value="UniProtKB-UniRule"/>
</dbReference>